<dbReference type="InterPro" id="IPR011990">
    <property type="entry name" value="TPR-like_helical_dom_sf"/>
</dbReference>
<feature type="region of interest" description="Disordered" evidence="2">
    <location>
        <begin position="167"/>
        <end position="193"/>
    </location>
</feature>
<dbReference type="PROSITE" id="PS50005">
    <property type="entry name" value="TPR"/>
    <property type="match status" value="2"/>
</dbReference>
<organism evidence="4 5">
    <name type="scientific">Aliterella atlantica CENA595</name>
    <dbReference type="NCBI Taxonomy" id="1618023"/>
    <lineage>
        <taxon>Bacteria</taxon>
        <taxon>Bacillati</taxon>
        <taxon>Cyanobacteriota</taxon>
        <taxon>Cyanophyceae</taxon>
        <taxon>Chroococcidiopsidales</taxon>
        <taxon>Aliterellaceae</taxon>
        <taxon>Aliterella</taxon>
    </lineage>
</organism>
<dbReference type="EMBL" id="JYON01000026">
    <property type="protein sequence ID" value="KJH70212.1"/>
    <property type="molecule type" value="Genomic_DNA"/>
</dbReference>
<proteinExistence type="predicted"/>
<dbReference type="RefSeq" id="WP_045056397.1">
    <property type="nucleotide sequence ID" value="NZ_CAWMDP010000019.1"/>
</dbReference>
<evidence type="ECO:0000256" key="1">
    <source>
        <dbReference type="PROSITE-ProRule" id="PRU00339"/>
    </source>
</evidence>
<dbReference type="SUPFAM" id="SSF46565">
    <property type="entry name" value="Chaperone J-domain"/>
    <property type="match status" value="1"/>
</dbReference>
<evidence type="ECO:0000313" key="4">
    <source>
        <dbReference type="EMBL" id="KJH70212.1"/>
    </source>
</evidence>
<dbReference type="Pfam" id="PF00226">
    <property type="entry name" value="DnaJ"/>
    <property type="match status" value="1"/>
</dbReference>
<keyword evidence="5" id="KW-1185">Reference proteome</keyword>
<sequence>MSLPNNIGLFKFDFTDRHAILGVPINADFKEIRQRYLKIARRLHPDSNATKNAAEKQQANELLSKLVNPAYEKFTSERSRSEYMLLIKDIAKRAGQEQNKIQLNYPASQELNKTNNIDHIYRTTLQKLAQTQYEDIEQISETIAQISELNLVYLMRKADKAFPSPQMVATAAPEVQTAQKTPPQEPEQPQQESLVDQYLRRAQKLMEKNNFPQARIELQDALKLEPNNVVCHSLMGIVYLKQNQLTMARVHVNKALQLDPNEPMALRSKQVLDEVAPQAPGKTTGSSDPGKQEDKPKGGLFGGLFGGKKK</sequence>
<dbReference type="Proteomes" id="UP000032452">
    <property type="component" value="Unassembled WGS sequence"/>
</dbReference>
<protein>
    <submittedName>
        <fullName evidence="4">Molecular chaperone DnaJ</fullName>
    </submittedName>
</protein>
<dbReference type="CDD" id="cd06257">
    <property type="entry name" value="DnaJ"/>
    <property type="match status" value="1"/>
</dbReference>
<dbReference type="InterPro" id="IPR019734">
    <property type="entry name" value="TPR_rpt"/>
</dbReference>
<dbReference type="Gene3D" id="1.25.40.10">
    <property type="entry name" value="Tetratricopeptide repeat domain"/>
    <property type="match status" value="1"/>
</dbReference>
<feature type="domain" description="J" evidence="3">
    <location>
        <begin position="16"/>
        <end position="87"/>
    </location>
</feature>
<reference evidence="4 5" key="1">
    <citation type="submission" date="2015-02" db="EMBL/GenBank/DDBJ databases">
        <title>Draft genome of a novel marine cyanobacterium (Chroococcales) isolated from South Atlantic Ocean.</title>
        <authorList>
            <person name="Rigonato J."/>
            <person name="Alvarenga D.O."/>
            <person name="Branco L.H."/>
            <person name="Varani A.M."/>
            <person name="Brandini F.P."/>
            <person name="Fiore M.F."/>
        </authorList>
    </citation>
    <scope>NUCLEOTIDE SEQUENCE [LARGE SCALE GENOMIC DNA]</scope>
    <source>
        <strain evidence="4 5">CENA595</strain>
    </source>
</reference>
<dbReference type="SUPFAM" id="SSF48452">
    <property type="entry name" value="TPR-like"/>
    <property type="match status" value="1"/>
</dbReference>
<accession>A0A0D8ZPF2</accession>
<dbReference type="PATRIC" id="fig|1618023.3.peg.1951"/>
<dbReference type="SMART" id="SM00271">
    <property type="entry name" value="DnaJ"/>
    <property type="match status" value="1"/>
</dbReference>
<dbReference type="Gene3D" id="1.10.287.110">
    <property type="entry name" value="DnaJ domain"/>
    <property type="match status" value="1"/>
</dbReference>
<evidence type="ECO:0000259" key="3">
    <source>
        <dbReference type="PROSITE" id="PS50076"/>
    </source>
</evidence>
<evidence type="ECO:0000313" key="5">
    <source>
        <dbReference type="Proteomes" id="UP000032452"/>
    </source>
</evidence>
<dbReference type="SMART" id="SM00028">
    <property type="entry name" value="TPR"/>
    <property type="match status" value="2"/>
</dbReference>
<feature type="repeat" description="TPR" evidence="1">
    <location>
        <begin position="195"/>
        <end position="228"/>
    </location>
</feature>
<keyword evidence="1" id="KW-0802">TPR repeat</keyword>
<feature type="repeat" description="TPR" evidence="1">
    <location>
        <begin position="229"/>
        <end position="262"/>
    </location>
</feature>
<name>A0A0D8ZPF2_9CYAN</name>
<feature type="compositionally biased region" description="Gly residues" evidence="2">
    <location>
        <begin position="299"/>
        <end position="310"/>
    </location>
</feature>
<dbReference type="InterPro" id="IPR036869">
    <property type="entry name" value="J_dom_sf"/>
</dbReference>
<dbReference type="AlphaFoldDB" id="A0A0D8ZPF2"/>
<feature type="region of interest" description="Disordered" evidence="2">
    <location>
        <begin position="271"/>
        <end position="310"/>
    </location>
</feature>
<gene>
    <name evidence="4" type="ORF">UH38_19680</name>
</gene>
<dbReference type="InterPro" id="IPR001623">
    <property type="entry name" value="DnaJ_domain"/>
</dbReference>
<comment type="caution">
    <text evidence="4">The sequence shown here is derived from an EMBL/GenBank/DDBJ whole genome shotgun (WGS) entry which is preliminary data.</text>
</comment>
<dbReference type="PROSITE" id="PS50076">
    <property type="entry name" value="DNAJ_2"/>
    <property type="match status" value="1"/>
</dbReference>
<dbReference type="STRING" id="1618023.UH38_19680"/>
<dbReference type="OrthoDB" id="494812at2"/>
<evidence type="ECO:0000256" key="2">
    <source>
        <dbReference type="SAM" id="MobiDB-lite"/>
    </source>
</evidence>